<dbReference type="EMBL" id="JAKKSL010000001">
    <property type="protein sequence ID" value="MCI2283004.1"/>
    <property type="molecule type" value="Genomic_DNA"/>
</dbReference>
<protein>
    <submittedName>
        <fullName evidence="1">YdgA family protein</fullName>
    </submittedName>
</protein>
<evidence type="ECO:0000313" key="1">
    <source>
        <dbReference type="EMBL" id="MCI2283004.1"/>
    </source>
</evidence>
<reference evidence="1" key="1">
    <citation type="submission" date="2022-01" db="EMBL/GenBank/DDBJ databases">
        <title>Colwellia maritima, isolated from seawater.</title>
        <authorList>
            <person name="Kristyanto S."/>
            <person name="Jung J."/>
            <person name="Jeon C.O."/>
        </authorList>
    </citation>
    <scope>NUCLEOTIDE SEQUENCE</scope>
    <source>
        <strain evidence="1">MSW7</strain>
    </source>
</reference>
<organism evidence="1 2">
    <name type="scientific">Colwellia maritima</name>
    <dbReference type="NCBI Taxonomy" id="2912588"/>
    <lineage>
        <taxon>Bacteria</taxon>
        <taxon>Pseudomonadati</taxon>
        <taxon>Pseudomonadota</taxon>
        <taxon>Gammaproteobacteria</taxon>
        <taxon>Alteromonadales</taxon>
        <taxon>Colwelliaceae</taxon>
        <taxon>Colwellia</taxon>
    </lineage>
</organism>
<sequence>MKKLLIALFFLICVVLIAPQFIGGVVETEHQLAMEKLNENPAVSVNSKTFSRQWFDGKAITEIAIKVEGEELNTITFIVEENLSFGPVIFTDQGVEFALSYSQANINFKDLIIDEEIETFIKENVHLSALLTFSKNIVTYLSVDEVEKEIDGNNVVSAKASGKFTLDSTNRFYGNFNWAGLSATTNEESFAIEKLAFSVDQTLIAGDYLHGDAISTGDFDFTLAAITAKDTTGSTVLKLDNLLISAISSVKDDLMNITMNYSADKILSAGQQLEKANLDIVFSGLNIHVMQEINTFMSSLSADGEAMFNAENMQQISLLVAKLLADDPLVEVKDLSVQTPEGKIESAMKISVDKNLFDTANIMSIMAAVKADANGKAPMPFFDKLGLAPMIGMYVDQGFIIQKEDELSFKLNYAQGKLDVNGKIIPM</sequence>
<evidence type="ECO:0000313" key="2">
    <source>
        <dbReference type="Proteomes" id="UP001139646"/>
    </source>
</evidence>
<dbReference type="InterPro" id="IPR010352">
    <property type="entry name" value="DUF945"/>
</dbReference>
<keyword evidence="2" id="KW-1185">Reference proteome</keyword>
<proteinExistence type="predicted"/>
<dbReference type="Proteomes" id="UP001139646">
    <property type="component" value="Unassembled WGS sequence"/>
</dbReference>
<gene>
    <name evidence="1" type="ORF">L3081_05825</name>
</gene>
<comment type="caution">
    <text evidence="1">The sequence shown here is derived from an EMBL/GenBank/DDBJ whole genome shotgun (WGS) entry which is preliminary data.</text>
</comment>
<accession>A0ABS9WYC8</accession>
<dbReference type="Pfam" id="PF06097">
    <property type="entry name" value="DUF945"/>
    <property type="match status" value="1"/>
</dbReference>
<name>A0ABS9WYC8_9GAMM</name>
<dbReference type="RefSeq" id="WP_242284140.1">
    <property type="nucleotide sequence ID" value="NZ_JAKKSL010000001.1"/>
</dbReference>